<accession>A0ABD1CHS7</accession>
<comment type="caution">
    <text evidence="1">The sequence shown here is derived from an EMBL/GenBank/DDBJ whole genome shotgun (WGS) entry which is preliminary data.</text>
</comment>
<reference evidence="1 2" key="1">
    <citation type="submission" date="2024-05" db="EMBL/GenBank/DDBJ databases">
        <title>Culex pipiens pipiens assembly and annotation.</title>
        <authorList>
            <person name="Alout H."/>
            <person name="Durand T."/>
        </authorList>
    </citation>
    <scope>NUCLEOTIDE SEQUENCE [LARGE SCALE GENOMIC DNA]</scope>
    <source>
        <strain evidence="1">HA-2024</strain>
        <tissue evidence="1">Whole body</tissue>
    </source>
</reference>
<dbReference type="AlphaFoldDB" id="A0ABD1CHS7"/>
<name>A0ABD1CHS7_CULPP</name>
<gene>
    <name evidence="1" type="ORF">pipiens_000694</name>
</gene>
<sequence>MVTHSEVDHTENLLKTNKLLQLDGTTPIFGDIARCYATTAEFRFHLRPLSGHRRLRPFLPHIITNIPNMLNHSNWK</sequence>
<proteinExistence type="predicted"/>
<dbReference type="Proteomes" id="UP001562425">
    <property type="component" value="Unassembled WGS sequence"/>
</dbReference>
<dbReference type="EMBL" id="JBEHCU010012405">
    <property type="protein sequence ID" value="KAL1375549.1"/>
    <property type="molecule type" value="Genomic_DNA"/>
</dbReference>
<organism evidence="1 2">
    <name type="scientific">Culex pipiens pipiens</name>
    <name type="common">Northern house mosquito</name>
    <dbReference type="NCBI Taxonomy" id="38569"/>
    <lineage>
        <taxon>Eukaryota</taxon>
        <taxon>Metazoa</taxon>
        <taxon>Ecdysozoa</taxon>
        <taxon>Arthropoda</taxon>
        <taxon>Hexapoda</taxon>
        <taxon>Insecta</taxon>
        <taxon>Pterygota</taxon>
        <taxon>Neoptera</taxon>
        <taxon>Endopterygota</taxon>
        <taxon>Diptera</taxon>
        <taxon>Nematocera</taxon>
        <taxon>Culicoidea</taxon>
        <taxon>Culicidae</taxon>
        <taxon>Culicinae</taxon>
        <taxon>Culicini</taxon>
        <taxon>Culex</taxon>
        <taxon>Culex</taxon>
    </lineage>
</organism>
<protein>
    <submittedName>
        <fullName evidence="1">Uncharacterized protein</fullName>
    </submittedName>
</protein>
<evidence type="ECO:0000313" key="1">
    <source>
        <dbReference type="EMBL" id="KAL1375549.1"/>
    </source>
</evidence>
<keyword evidence="2" id="KW-1185">Reference proteome</keyword>
<evidence type="ECO:0000313" key="2">
    <source>
        <dbReference type="Proteomes" id="UP001562425"/>
    </source>
</evidence>
<feature type="non-terminal residue" evidence="1">
    <location>
        <position position="76"/>
    </location>
</feature>